<evidence type="ECO:0000313" key="3">
    <source>
        <dbReference type="EMBL" id="KAF3424723.1"/>
    </source>
</evidence>
<feature type="compositionally biased region" description="Polar residues" evidence="1">
    <location>
        <begin position="1488"/>
        <end position="1497"/>
    </location>
</feature>
<organism evidence="3 4">
    <name type="scientific">Frieseomelitta varia</name>
    <dbReference type="NCBI Taxonomy" id="561572"/>
    <lineage>
        <taxon>Eukaryota</taxon>
        <taxon>Metazoa</taxon>
        <taxon>Ecdysozoa</taxon>
        <taxon>Arthropoda</taxon>
        <taxon>Hexapoda</taxon>
        <taxon>Insecta</taxon>
        <taxon>Pterygota</taxon>
        <taxon>Neoptera</taxon>
        <taxon>Endopterygota</taxon>
        <taxon>Hymenoptera</taxon>
        <taxon>Apocrita</taxon>
        <taxon>Aculeata</taxon>
        <taxon>Apoidea</taxon>
        <taxon>Anthophila</taxon>
        <taxon>Apidae</taxon>
        <taxon>Frieseomelitta</taxon>
    </lineage>
</organism>
<evidence type="ECO:0000313" key="4">
    <source>
        <dbReference type="Proteomes" id="UP000655588"/>
    </source>
</evidence>
<feature type="non-terminal residue" evidence="3">
    <location>
        <position position="2137"/>
    </location>
</feature>
<feature type="compositionally biased region" description="Basic and acidic residues" evidence="1">
    <location>
        <begin position="141"/>
        <end position="153"/>
    </location>
</feature>
<feature type="compositionally biased region" description="Basic and acidic residues" evidence="1">
    <location>
        <begin position="320"/>
        <end position="336"/>
    </location>
</feature>
<dbReference type="EMBL" id="WNWW01000447">
    <property type="protein sequence ID" value="KAF3424723.1"/>
    <property type="molecule type" value="Genomic_DNA"/>
</dbReference>
<keyword evidence="2" id="KW-0812">Transmembrane</keyword>
<comment type="caution">
    <text evidence="3">The sequence shown here is derived from an EMBL/GenBank/DDBJ whole genome shotgun (WGS) entry which is preliminary data.</text>
</comment>
<feature type="region of interest" description="Disordered" evidence="1">
    <location>
        <begin position="106"/>
        <end position="195"/>
    </location>
</feature>
<feature type="compositionally biased region" description="Polar residues" evidence="1">
    <location>
        <begin position="1467"/>
        <end position="1477"/>
    </location>
</feature>
<keyword evidence="2" id="KW-0472">Membrane</keyword>
<sequence length="2137" mass="241435">TQSRESARLVGRACTYTLTVISASAASRGPIRYMYYHTSRPWLTIDRLTSGRDIRLSTATMRALNSRRTQPTTTGTTFRFFPRFSLFCLLLFLLFVLRVVESRSVPHDEEDRAQLDKLSPIDKEVGDVGQVDSGDNAPEVARGKLDAGDDEISRSTNPRIGHEEDSSSVLEEGPSAKKMDETRATDEGGEVMRKETEEVGVVKKRRRNDVALIGKPDQEVRESQAVLAEQAKDEGIRRFDVRVDVDGAIDEQRSRKEHEESEIAVKLEKSEVHDPEESHAEDGERSEEALPGYYRKSGKLEGDDGKSEEEISSNESSDSEESHADRGFRSLDESQSKSKRKSSTVYLNAEEKKVSDGEQQSIVDGQIRKLISIRDDALDAQRTDKIDEAQVLNFKRKLEMDEVAFTQEGVHSERRNKVKEGVKLSDDVRQSGGAYSFLERWKSQAISLQRQIGNSAFVQKGDVLPEIPRFTENQLLDTLEGIVRSKRLKPLNDSHASSLKELGLTDVQLRIIRCAEQLLATRERQSFVVSLTECIRGLSIFNCLRIFVWPIIADNLPESIQNFGNFPIEVNLFQGAREKSGRAHDLRRIGILSPDFVVYSILANALESYPKDDTLPSYIDPKNDTLRRFLTPGQLAILQMAETFLPESARREYSDKMFSCIRRFEYYSCVKYFAWPLVKQYFPSLPPFPDYEGWYPVIDVFPQYPIIPFPGFSEELAELPEVVDADGIRTKTLTPETLIIRVLRNTLKQQPFVPTSPSFLDESIDRYITLIPEDQLLTINMAEKLIPISYRPEFVQRTVRCMKEYNYLSCFKYSAWPTVRHFIPTLPDIFTFLPEFQDPRLSDVGRYVHELSSQSNVNYYLPIGAGSNLAAIPDRRILLESSDELETQVLGTLQRLRYSNNDREISSFVLTRSNIAFTKRQMEILCLAESFLPQSARADFAVNVLSYLKTYNNFIDGARYIVWPTIAKYLPNLPEFPQSDVAGIKDRIDLPNNRQGLAETKEASINSEITIRERVSNVEQENRAREKESRNKLPNEPVIIVSGTRFVPIFAEHPESVIYNLLRSVQLQSMKSSPATANSTFKTPDFLELLSQQQVNIINIVANLLPENVRPDFASKLLECLRNETFLVCARDVIWPAISEYFSLPNFPNFGIVSDTQPGDPPPTTSSPLSETAVKTGQHGDTTVTVTDTRFFPIYNDLPETIILNILKAVQLSIPNLPDSAALARTQQFSPILTEQQIVIVNIVESLLPVSTRSEYIERLDSCIRERNFLECSRDVTWPTIAKYYPWLPSFPNFGTLQNLPQASTSNSIRFQVFLSERPSSSEVQAPQIESNKETEALMKAAEEKVESVLSNILAETPQLERSYLNLSVPVASILNGRQVNIVRLSERGVPIAVRQSYVARMLDCTTLYNFIACVNNITWPTLKQYNQSLPEFASIGDLDPAISSVPSSLQILRLVPVNLPLTNKTSQHLATSSSQALRVESRENRSRNPAATQSQPVGGRSRSVENVKRAAPQENKSRNPTITPSVDNKGPVPGYAGQPPGIPIDLSDEKIYFPDSLKKMTEWKSSRVKSRQRRSAMDVLNTYYDNEEAEDSSASSSSSPVTFPNITESEYLRLLIRVRDKSRLSNAGTSNAKRYLVDTLNSTIRDSLTADQYEILKVVDELDDRPSSKGLTQQVIQCLLSLSFIRCLGIFIWPLVVSNLPSFPSFGVLGRMNMNAESQVQDLFGMSSAEFERRLLERKESIEGLFLDWYRKLSEDKFQTDLGFLKIKGYGNNEVGISFTGFREGRGAKLKDNKNLPSILTIISDIMEEVLDQRPESEKTKKEKEKKERSIEGSREADVQFLKNTEEIVDIKRSMNDDDIITMFLDKIKSNDSDVENDDTRYYTSEDAYDAFGVLFGTKLHDKLDSSGAESLGSDFKVENEGNEAPVPTKDVDIVSLESQKVSDELKVPPTKSQVTYDLEKEFSGDQEERQREKRARNYLKSFLEKYSDRRLKEPSVESFDSVENNKIVEERGRDAKSTLVVRLPRLHDEVVSRKVTNSMIHAGKALKMKMTQMVPGFGLVLSFLLQMALAHARAAASMAGMISNMALGAAMFGIIRDSFFGSSSHPKIKYVYDNDKHGPGISWPTQYESGSPYYS</sequence>
<feature type="region of interest" description="Disordered" evidence="1">
    <location>
        <begin position="215"/>
        <end position="359"/>
    </location>
</feature>
<protein>
    <submittedName>
        <fullName evidence="3">Uncharacterized protein</fullName>
    </submittedName>
</protein>
<keyword evidence="2" id="KW-1133">Transmembrane helix</keyword>
<keyword evidence="4" id="KW-1185">Reference proteome</keyword>
<feature type="transmembrane region" description="Helical" evidence="2">
    <location>
        <begin position="80"/>
        <end position="100"/>
    </location>
</feature>
<evidence type="ECO:0000256" key="2">
    <source>
        <dbReference type="SAM" id="Phobius"/>
    </source>
</evidence>
<feature type="region of interest" description="Disordered" evidence="1">
    <location>
        <begin position="1467"/>
        <end position="1548"/>
    </location>
</feature>
<gene>
    <name evidence="3" type="ORF">E2986_08540</name>
</gene>
<name>A0A833W904_9HYME</name>
<feature type="compositionally biased region" description="Basic and acidic residues" evidence="1">
    <location>
        <begin position="106"/>
        <end position="126"/>
    </location>
</feature>
<dbReference type="Proteomes" id="UP000655588">
    <property type="component" value="Unassembled WGS sequence"/>
</dbReference>
<reference evidence="3" key="1">
    <citation type="submission" date="2019-11" db="EMBL/GenBank/DDBJ databases">
        <title>The nuclear and mitochondrial genomes of Frieseomelitta varia - a highly eusocial stingless bee (Meliponini) with a permanently sterile worker caste.</title>
        <authorList>
            <person name="Freitas F.C.P."/>
            <person name="Lourenco A.P."/>
            <person name="Nunes F.M.F."/>
            <person name="Paschoal A.R."/>
            <person name="Abreu F.C.P."/>
            <person name="Barbin F.O."/>
            <person name="Bataglia L."/>
            <person name="Cardoso-Junior C.A.M."/>
            <person name="Cervoni M.S."/>
            <person name="Silva S.R."/>
            <person name="Dalarmi F."/>
            <person name="Del Lama M.A."/>
            <person name="Depintor T.S."/>
            <person name="Ferreira K.M."/>
            <person name="Goria P.S."/>
            <person name="Jaskot M.C."/>
            <person name="Lago D.C."/>
            <person name="Luna-Lucena D."/>
            <person name="Moda L.M."/>
            <person name="Nascimento L."/>
            <person name="Pedrino M."/>
            <person name="Rabico F.O."/>
            <person name="Sanches F.C."/>
            <person name="Santos D.E."/>
            <person name="Santos C.G."/>
            <person name="Vieira J."/>
            <person name="Lopes T.F."/>
            <person name="Barchuk A.R."/>
            <person name="Hartfelder K."/>
            <person name="Simoes Z.L.P."/>
            <person name="Bitondi M.M.G."/>
            <person name="Pinheiro D.G."/>
        </authorList>
    </citation>
    <scope>NUCLEOTIDE SEQUENCE</scope>
    <source>
        <strain evidence="3">USP_RPSP 00005682</strain>
        <tissue evidence="3">Whole individual</tissue>
    </source>
</reference>
<accession>A0A833W904</accession>
<feature type="compositionally biased region" description="Basic and acidic residues" evidence="1">
    <location>
        <begin position="298"/>
        <end position="309"/>
    </location>
</feature>
<feature type="compositionally biased region" description="Basic and acidic residues" evidence="1">
    <location>
        <begin position="230"/>
        <end position="288"/>
    </location>
</feature>
<feature type="compositionally biased region" description="Basic and acidic residues" evidence="1">
    <location>
        <begin position="174"/>
        <end position="195"/>
    </location>
</feature>
<proteinExistence type="predicted"/>
<evidence type="ECO:0000256" key="1">
    <source>
        <dbReference type="SAM" id="MobiDB-lite"/>
    </source>
</evidence>
<feature type="region of interest" description="Disordered" evidence="1">
    <location>
        <begin position="1153"/>
        <end position="1180"/>
    </location>
</feature>
<feature type="region of interest" description="Disordered" evidence="1">
    <location>
        <begin position="1814"/>
        <end position="1833"/>
    </location>
</feature>